<feature type="compositionally biased region" description="Low complexity" evidence="1">
    <location>
        <begin position="186"/>
        <end position="200"/>
    </location>
</feature>
<evidence type="ECO:0000256" key="1">
    <source>
        <dbReference type="SAM" id="MobiDB-lite"/>
    </source>
</evidence>
<name>A0ABQ8TD81_PERAM</name>
<evidence type="ECO:0000259" key="2">
    <source>
        <dbReference type="Pfam" id="PF00078"/>
    </source>
</evidence>
<dbReference type="Pfam" id="PF00078">
    <property type="entry name" value="RVT_1"/>
    <property type="match status" value="1"/>
</dbReference>
<dbReference type="InterPro" id="IPR000477">
    <property type="entry name" value="RT_dom"/>
</dbReference>
<evidence type="ECO:0000313" key="4">
    <source>
        <dbReference type="Proteomes" id="UP001148838"/>
    </source>
</evidence>
<proteinExistence type="predicted"/>
<comment type="caution">
    <text evidence="3">The sequence shown here is derived from an EMBL/GenBank/DDBJ whole genome shotgun (WGS) entry which is preliminary data.</text>
</comment>
<accession>A0ABQ8TD81</accession>
<sequence>MRTRTSAHSLTRVPGCFTINRKRESERKRKRAEQSDGITVFRISPIASLMLHRCRTGAISLQSVAQTTTYTVAMTAIDLSSSFVPISQQRDVIVVHRFEKHQILSKNQFGFRNNISTDDALINVTGKIINELDIGNKCLGIFLDLRKAFDTINHNLLLDKLHTIGVRESVVSMIGSSAVYSQSDVPTASTSTSQPSTIQPDSAEEGDDELEEYRREENDQLRTQFHSLLAMAFVPDGDILEAFDPLVENVADLLSIILNYVEDTISEVVDEIKDTNNKFSLQISGSVINIFFTIYRELILAKHGIRELGESRVVSDIG</sequence>
<feature type="domain" description="Reverse transcriptase" evidence="2">
    <location>
        <begin position="93"/>
        <end position="172"/>
    </location>
</feature>
<protein>
    <recommendedName>
        <fullName evidence="2">Reverse transcriptase domain-containing protein</fullName>
    </recommendedName>
</protein>
<reference evidence="3 4" key="1">
    <citation type="journal article" date="2022" name="Allergy">
        <title>Genome assembly and annotation of Periplaneta americana reveal a comprehensive cockroach allergen profile.</title>
        <authorList>
            <person name="Wang L."/>
            <person name="Xiong Q."/>
            <person name="Saelim N."/>
            <person name="Wang L."/>
            <person name="Nong W."/>
            <person name="Wan A.T."/>
            <person name="Shi M."/>
            <person name="Liu X."/>
            <person name="Cao Q."/>
            <person name="Hui J.H.L."/>
            <person name="Sookrung N."/>
            <person name="Leung T.F."/>
            <person name="Tungtrongchitr A."/>
            <person name="Tsui S.K.W."/>
        </authorList>
    </citation>
    <scope>NUCLEOTIDE SEQUENCE [LARGE SCALE GENOMIC DNA]</scope>
    <source>
        <strain evidence="3">PWHHKU_190912</strain>
    </source>
</reference>
<keyword evidence="4" id="KW-1185">Reference proteome</keyword>
<evidence type="ECO:0000313" key="3">
    <source>
        <dbReference type="EMBL" id="KAJ4443610.1"/>
    </source>
</evidence>
<feature type="region of interest" description="Disordered" evidence="1">
    <location>
        <begin position="184"/>
        <end position="209"/>
    </location>
</feature>
<organism evidence="3 4">
    <name type="scientific">Periplaneta americana</name>
    <name type="common">American cockroach</name>
    <name type="synonym">Blatta americana</name>
    <dbReference type="NCBI Taxonomy" id="6978"/>
    <lineage>
        <taxon>Eukaryota</taxon>
        <taxon>Metazoa</taxon>
        <taxon>Ecdysozoa</taxon>
        <taxon>Arthropoda</taxon>
        <taxon>Hexapoda</taxon>
        <taxon>Insecta</taxon>
        <taxon>Pterygota</taxon>
        <taxon>Neoptera</taxon>
        <taxon>Polyneoptera</taxon>
        <taxon>Dictyoptera</taxon>
        <taxon>Blattodea</taxon>
        <taxon>Blattoidea</taxon>
        <taxon>Blattidae</taxon>
        <taxon>Blattinae</taxon>
        <taxon>Periplaneta</taxon>
    </lineage>
</organism>
<dbReference type="EMBL" id="JAJSOF020000013">
    <property type="protein sequence ID" value="KAJ4443610.1"/>
    <property type="molecule type" value="Genomic_DNA"/>
</dbReference>
<dbReference type="PANTHER" id="PTHR33332">
    <property type="entry name" value="REVERSE TRANSCRIPTASE DOMAIN-CONTAINING PROTEIN"/>
    <property type="match status" value="1"/>
</dbReference>
<gene>
    <name evidence="3" type="ORF">ANN_05284</name>
</gene>
<dbReference type="Proteomes" id="UP001148838">
    <property type="component" value="Unassembled WGS sequence"/>
</dbReference>